<dbReference type="PROSITE" id="PS01208">
    <property type="entry name" value="VWFC_1"/>
    <property type="match status" value="1"/>
</dbReference>
<name>A0A0A1WME1_ZEUCU</name>
<proteinExistence type="predicted"/>
<evidence type="ECO:0000259" key="3">
    <source>
        <dbReference type="PROSITE" id="PS50184"/>
    </source>
</evidence>
<gene>
    <name evidence="4" type="primary">crim1_0</name>
    <name evidence="5" type="synonym">crim1_2</name>
    <name evidence="5" type="ORF">g.45074</name>
    <name evidence="4" type="ORF">g.45078</name>
</gene>
<evidence type="ECO:0000256" key="1">
    <source>
        <dbReference type="SAM" id="Phobius"/>
    </source>
</evidence>
<sequence>MATLKHAYHIIWLLLTVLALDVKCNESAGDLLPHPCYNVKCPPMSEMTCPPDSSVRETLNSIDVQQLTAAPTAVADAMMYNTTEIDEDVYAECCLSKKCLCKTCYIPDCHGEDEVVVELSPESMNKPGQCCGEYECQRKPKCNVDSANQSAPSDRELYWLKGCQRCHCFAGKPMCIQICDEAVNKTKAICKPEKLNALFEHGESWRVGCYECECIDGIEKCVLPFCSNVDCPRERQVTLKDGCCPICWPGCAPMPKELLSGRNSFHGKYGSASRHYDDEDIDEDGLTDDFVDDTNSAARNLDYAGENEIDPLTDLQLGEAEAVQPQHNTTAEVQTTTNAVISSTTAATTTAKSTASPAAIQSSSTTLAPAAYLPLTPSTAAPAEASAVALASEPAIATACPPASASRRDSPASFQLYPDEDDVMPAVKAAPESCKHWMIYIVIGILVAFIAVLIAWIIQLRLKQRSYRPVSHIDDNFNKMSCNIKQTNAYV</sequence>
<evidence type="ECO:0000313" key="5">
    <source>
        <dbReference type="EMBL" id="JAD05498.1"/>
    </source>
</evidence>
<protein>
    <submittedName>
        <fullName evidence="4">Cysteine-rich motor neuron 1 protein</fullName>
    </submittedName>
</protein>
<evidence type="ECO:0000313" key="4">
    <source>
        <dbReference type="EMBL" id="JAC99785.1"/>
    </source>
</evidence>
<keyword evidence="1" id="KW-0812">Transmembrane</keyword>
<evidence type="ECO:0000256" key="2">
    <source>
        <dbReference type="SAM" id="SignalP"/>
    </source>
</evidence>
<reference evidence="4" key="2">
    <citation type="journal article" date="2015" name="Gigascience">
        <title>Reconstructing a comprehensive transcriptome assembly of a white-pupal translocated strain of the pest fruit fly Bactrocera cucurbitae.</title>
        <authorList>
            <person name="Sim S.B."/>
            <person name="Calla B."/>
            <person name="Hall B."/>
            <person name="DeRego T."/>
            <person name="Geib S.M."/>
        </authorList>
    </citation>
    <scope>NUCLEOTIDE SEQUENCE</scope>
</reference>
<feature type="transmembrane region" description="Helical" evidence="1">
    <location>
        <begin position="437"/>
        <end position="458"/>
    </location>
</feature>
<dbReference type="AlphaFoldDB" id="A0A0A1WME1"/>
<dbReference type="PROSITE" id="PS50184">
    <property type="entry name" value="VWFC_2"/>
    <property type="match status" value="1"/>
</dbReference>
<dbReference type="InterPro" id="IPR001007">
    <property type="entry name" value="VWF_dom"/>
</dbReference>
<accession>A0A0A1WME1</accession>
<dbReference type="SUPFAM" id="SSF57603">
    <property type="entry name" value="FnI-like domain"/>
    <property type="match status" value="1"/>
</dbReference>
<dbReference type="EMBL" id="GBXI01008794">
    <property type="protein sequence ID" value="JAD05498.1"/>
    <property type="molecule type" value="Transcribed_RNA"/>
</dbReference>
<reference evidence="4" key="1">
    <citation type="submission" date="2014-11" db="EMBL/GenBank/DDBJ databases">
        <authorList>
            <person name="Geib S."/>
        </authorList>
    </citation>
    <scope>NUCLEOTIDE SEQUENCE</scope>
</reference>
<keyword evidence="1" id="KW-0472">Membrane</keyword>
<organism evidence="4">
    <name type="scientific">Zeugodacus cucurbitae</name>
    <name type="common">Melon fruit fly</name>
    <name type="synonym">Bactrocera cucurbitae</name>
    <dbReference type="NCBI Taxonomy" id="28588"/>
    <lineage>
        <taxon>Eukaryota</taxon>
        <taxon>Metazoa</taxon>
        <taxon>Ecdysozoa</taxon>
        <taxon>Arthropoda</taxon>
        <taxon>Hexapoda</taxon>
        <taxon>Insecta</taxon>
        <taxon>Pterygota</taxon>
        <taxon>Neoptera</taxon>
        <taxon>Endopterygota</taxon>
        <taxon>Diptera</taxon>
        <taxon>Brachycera</taxon>
        <taxon>Muscomorpha</taxon>
        <taxon>Tephritoidea</taxon>
        <taxon>Tephritidae</taxon>
        <taxon>Zeugodacus</taxon>
        <taxon>Zeugodacus</taxon>
    </lineage>
</organism>
<feature type="domain" description="VWFC" evidence="3">
    <location>
        <begin position="188"/>
        <end position="248"/>
    </location>
</feature>
<dbReference type="EMBL" id="GBXI01014506">
    <property type="protein sequence ID" value="JAC99785.1"/>
    <property type="molecule type" value="Transcribed_RNA"/>
</dbReference>
<feature type="chain" id="PRO_5011029284" evidence="2">
    <location>
        <begin position="20"/>
        <end position="491"/>
    </location>
</feature>
<feature type="signal peptide" evidence="2">
    <location>
        <begin position="1"/>
        <end position="19"/>
    </location>
</feature>
<keyword evidence="2" id="KW-0732">Signal</keyword>
<keyword evidence="1" id="KW-1133">Transmembrane helix</keyword>